<protein>
    <submittedName>
        <fullName evidence="1">Uncharacterized protein</fullName>
    </submittedName>
</protein>
<dbReference type="AlphaFoldDB" id="A0A1H5UXV3"/>
<dbReference type="Proteomes" id="UP000236728">
    <property type="component" value="Unassembled WGS sequence"/>
</dbReference>
<gene>
    <name evidence="1" type="ORF">SAMN05421819_1263</name>
</gene>
<dbReference type="EMBL" id="FNVA01000001">
    <property type="protein sequence ID" value="SEF79992.1"/>
    <property type="molecule type" value="Genomic_DNA"/>
</dbReference>
<evidence type="ECO:0000313" key="1">
    <source>
        <dbReference type="EMBL" id="SEF79992.1"/>
    </source>
</evidence>
<proteinExistence type="predicted"/>
<keyword evidence="2" id="KW-1185">Reference proteome</keyword>
<evidence type="ECO:0000313" key="2">
    <source>
        <dbReference type="Proteomes" id="UP000236728"/>
    </source>
</evidence>
<accession>A0A1H5UXV3</accession>
<name>A0A1H5UXV3_9BACT</name>
<reference evidence="1 2" key="1">
    <citation type="submission" date="2016-10" db="EMBL/GenBank/DDBJ databases">
        <authorList>
            <person name="de Groot N.N."/>
        </authorList>
    </citation>
    <scope>NUCLEOTIDE SEQUENCE [LARGE SCALE GENOMIC DNA]</scope>
    <source>
        <strain evidence="1 2">DSM 22489</strain>
    </source>
</reference>
<sequence length="105" mass="11244">MFQAIDGPRYLLESILSDGCAVDSASTVAAIFEALQGGPNLLQLRGILIRLFQGQARILVRDTFIAPITDAFASLAPGVVSCEVLLSEKLLLCGQEQDVVILRKA</sequence>
<organism evidence="1 2">
    <name type="scientific">Bryocella elongata</name>
    <dbReference type="NCBI Taxonomy" id="863522"/>
    <lineage>
        <taxon>Bacteria</taxon>
        <taxon>Pseudomonadati</taxon>
        <taxon>Acidobacteriota</taxon>
        <taxon>Terriglobia</taxon>
        <taxon>Terriglobales</taxon>
        <taxon>Acidobacteriaceae</taxon>
        <taxon>Bryocella</taxon>
    </lineage>
</organism>